<dbReference type="EMBL" id="MT142346">
    <property type="protein sequence ID" value="QJA78639.1"/>
    <property type="molecule type" value="Genomic_DNA"/>
</dbReference>
<proteinExistence type="predicted"/>
<sequence length="81" mass="8595">MCDNFTHSIADDAIINKADGSAKNGIAIIGAVGGAESQLSDSECRQAGGRAIQVSPRFVLTETQHRNNSECQLHSHMKNIG</sequence>
<name>A0A6M3K9Y9_9ZZZZ</name>
<evidence type="ECO:0000313" key="1">
    <source>
        <dbReference type="EMBL" id="QJA78639.1"/>
    </source>
</evidence>
<accession>A0A6M3K9Y9</accession>
<protein>
    <submittedName>
        <fullName evidence="1">Uncharacterized protein</fullName>
    </submittedName>
</protein>
<organism evidence="1">
    <name type="scientific">viral metagenome</name>
    <dbReference type="NCBI Taxonomy" id="1070528"/>
    <lineage>
        <taxon>unclassified sequences</taxon>
        <taxon>metagenomes</taxon>
        <taxon>organismal metagenomes</taxon>
    </lineage>
</organism>
<gene>
    <name evidence="1" type="ORF">MM415A01038_0007</name>
</gene>
<dbReference type="AlphaFoldDB" id="A0A6M3K9Y9"/>
<reference evidence="1" key="1">
    <citation type="submission" date="2020-03" db="EMBL/GenBank/DDBJ databases">
        <title>The deep terrestrial virosphere.</title>
        <authorList>
            <person name="Holmfeldt K."/>
            <person name="Nilsson E."/>
            <person name="Simone D."/>
            <person name="Lopez-Fernandez M."/>
            <person name="Wu X."/>
            <person name="de Brujin I."/>
            <person name="Lundin D."/>
            <person name="Andersson A."/>
            <person name="Bertilsson S."/>
            <person name="Dopson M."/>
        </authorList>
    </citation>
    <scope>NUCLEOTIDE SEQUENCE</scope>
    <source>
        <strain evidence="1">MM415A01038</strain>
    </source>
</reference>